<name>A0AA35TQA6_GEOBA</name>
<dbReference type="InterPro" id="IPR011990">
    <property type="entry name" value="TPR-like_helical_dom_sf"/>
</dbReference>
<evidence type="ECO:0000256" key="1">
    <source>
        <dbReference type="PROSITE-ProRule" id="PRU00339"/>
    </source>
</evidence>
<dbReference type="Proteomes" id="UP001174909">
    <property type="component" value="Unassembled WGS sequence"/>
</dbReference>
<organism evidence="3 4">
    <name type="scientific">Geodia barretti</name>
    <name type="common">Barrett's horny sponge</name>
    <dbReference type="NCBI Taxonomy" id="519541"/>
    <lineage>
        <taxon>Eukaryota</taxon>
        <taxon>Metazoa</taxon>
        <taxon>Porifera</taxon>
        <taxon>Demospongiae</taxon>
        <taxon>Heteroscleromorpha</taxon>
        <taxon>Tetractinellida</taxon>
        <taxon>Astrophorina</taxon>
        <taxon>Geodiidae</taxon>
        <taxon>Geodia</taxon>
    </lineage>
</organism>
<feature type="repeat" description="TPR" evidence="1">
    <location>
        <begin position="437"/>
        <end position="470"/>
    </location>
</feature>
<sequence>MEALQEDQEGGGDGLLAPPTEYRRMLSWQLSQLQPAPVTSTRRAQKERERRRKRSSNAEGDDIQSSGDIAGEEEEEDAEEPGEEGGFAYLVVNSDGEEECYYSAPESPPVSEDDVFMCCCRLLTGGGGEEEGGEEEVCLPPQERKRGGRSKKARKKFRSVTRLAEVEFFGPLCDLVEGSLEVDVGGMEVADRVDVPSLAELCVRSIHRARLRLKSSPDPQSEDEPPLHLPYLITALVGAHRAQRSLVGLQVRWLERFLAAWETESGNPDRVSCSETFDDLSPPLAFCPRLLWDTSNVGIAPDPFRGPHLPLLPVSPTNMGVAMPRDGRNEMTMITCLEFSRHVSSLVHFANFLYPLFPLRGPGRQGNEDQSLSPSQTSAIARVNSFLSSRYKVLFKDHGEFLKLWPGYVYWARGQVKLALSAFSTALNSLKYGIDRAIALNEMGRMMLMFGDRYSAALFFTKSLEVDPPTNQFKFFKPSKEAVQPHVLSLQASAWDCGLLTRGSARQAAGAWSRVLTSSADLVGSWYLSLAAVESRMMIHSGVPVGSHPASPLSTNTVTFCSGSGPRTLVFPAIRSPHRPTGDSSTPGCRCRNMLNEQGLPHAPIMKLKWRTRLLYPMYPYSKSEEVNYLADHCSSAVNLRLSESGHITADLHMDFPPMRSVLLDPYSGSVCFSRSASLHHHLSGPVGNMGQNEFIVPDEMAMPWPLRLLELGDGAGVELVMSGCVDPEMCHYSDTEPCKTNHSLLLRWYCGSQHCQLDLRLAIRRHLKEAVLEFFQESIKQVEKEEQALLANVKEDDATAQQKLHTLQMKREDLAKRAELVTPMMERGFSFSVEDICGRAVKVPSKYIVNKRTGKSRQINRSPGERKPRRKRDTNVTEFNLTLTEYFVYGEATLTLFFMATPRFGNKSTNQFYRQTLVVINCKSRESFLQPVIHCAADARGFLNVYPSNEVATLYPSRHLPHISHLAVFKHDQRLQTCTRLLLDQSGQVVYRQELDNVSSFYERRGGFGLFVIPEHVYKFKFSLGDRVFMWSRSKGVCSYNLKMKDRVMVDASVTTGSLKLLKVDHGKKVDQETNGSPHEHHFLARGSTLCVVSVFSVEGCERELCLAGGDVNDGGEREGGEEGEGSERGEEGEGGEGEGEEEQTTEERREELGRLDFGSCCVALTLNSRLLVLQIPHKSEVVRVLIDVVLPGRVTEFHDMGGSLGYMVSATLFPDCFREELYWLSPSGKLRGMLPCLGAGRHSFLSLTLPPPPTPSQGTQGTREEEREGEEGGGQCLFFNDGQGGICCLQLDT</sequence>
<reference evidence="3" key="1">
    <citation type="submission" date="2023-03" db="EMBL/GenBank/DDBJ databases">
        <authorList>
            <person name="Steffen K."/>
            <person name="Cardenas P."/>
        </authorList>
    </citation>
    <scope>NUCLEOTIDE SEQUENCE</scope>
</reference>
<feature type="compositionally biased region" description="Acidic residues" evidence="2">
    <location>
        <begin position="1"/>
        <end position="10"/>
    </location>
</feature>
<feature type="region of interest" description="Disordered" evidence="2">
    <location>
        <begin position="26"/>
        <end position="85"/>
    </location>
</feature>
<accession>A0AA35TQA6</accession>
<evidence type="ECO:0000256" key="2">
    <source>
        <dbReference type="SAM" id="MobiDB-lite"/>
    </source>
</evidence>
<feature type="region of interest" description="Disordered" evidence="2">
    <location>
        <begin position="853"/>
        <end position="874"/>
    </location>
</feature>
<feature type="region of interest" description="Disordered" evidence="2">
    <location>
        <begin position="127"/>
        <end position="151"/>
    </location>
</feature>
<feature type="region of interest" description="Disordered" evidence="2">
    <location>
        <begin position="1113"/>
        <end position="1151"/>
    </location>
</feature>
<dbReference type="EMBL" id="CASHTH010003979">
    <property type="protein sequence ID" value="CAI8052037.1"/>
    <property type="molecule type" value="Genomic_DNA"/>
</dbReference>
<dbReference type="PROSITE" id="PS50005">
    <property type="entry name" value="TPR"/>
    <property type="match status" value="1"/>
</dbReference>
<dbReference type="InterPro" id="IPR019734">
    <property type="entry name" value="TPR_rpt"/>
</dbReference>
<gene>
    <name evidence="3" type="ORF">GBAR_LOCUS28481</name>
</gene>
<keyword evidence="1" id="KW-0802">TPR repeat</keyword>
<keyword evidence="4" id="KW-1185">Reference proteome</keyword>
<feature type="region of interest" description="Disordered" evidence="2">
    <location>
        <begin position="1"/>
        <end position="20"/>
    </location>
</feature>
<feature type="compositionally biased region" description="Acidic residues" evidence="2">
    <location>
        <begin position="1134"/>
        <end position="1146"/>
    </location>
</feature>
<protein>
    <submittedName>
        <fullName evidence="3">Uncharacterized protein</fullName>
    </submittedName>
</protein>
<feature type="compositionally biased region" description="Acidic residues" evidence="2">
    <location>
        <begin position="128"/>
        <end position="137"/>
    </location>
</feature>
<feature type="compositionally biased region" description="Basic residues" evidence="2">
    <location>
        <begin position="43"/>
        <end position="55"/>
    </location>
</feature>
<evidence type="ECO:0000313" key="4">
    <source>
        <dbReference type="Proteomes" id="UP001174909"/>
    </source>
</evidence>
<feature type="compositionally biased region" description="Acidic residues" evidence="2">
    <location>
        <begin position="70"/>
        <end position="83"/>
    </location>
</feature>
<proteinExistence type="predicted"/>
<feature type="compositionally biased region" description="Polar residues" evidence="2">
    <location>
        <begin position="28"/>
        <end position="41"/>
    </location>
</feature>
<evidence type="ECO:0000313" key="3">
    <source>
        <dbReference type="EMBL" id="CAI8052037.1"/>
    </source>
</evidence>
<feature type="compositionally biased region" description="Basic and acidic residues" evidence="2">
    <location>
        <begin position="1116"/>
        <end position="1133"/>
    </location>
</feature>
<comment type="caution">
    <text evidence="3">The sequence shown here is derived from an EMBL/GenBank/DDBJ whole genome shotgun (WGS) entry which is preliminary data.</text>
</comment>
<feature type="region of interest" description="Disordered" evidence="2">
    <location>
        <begin position="1249"/>
        <end position="1276"/>
    </location>
</feature>
<dbReference type="SUPFAM" id="SSF48452">
    <property type="entry name" value="TPR-like"/>
    <property type="match status" value="1"/>
</dbReference>